<evidence type="ECO:0000256" key="4">
    <source>
        <dbReference type="ARBA" id="ARBA00022475"/>
    </source>
</evidence>
<evidence type="ECO:0000256" key="8">
    <source>
        <dbReference type="RuleBase" id="RU363041"/>
    </source>
</evidence>
<comment type="subcellular location">
    <subcellularLocation>
        <location evidence="1 8">Cell membrane</location>
        <topology evidence="1 8">Multi-pass membrane protein</topology>
    </subcellularLocation>
</comment>
<dbReference type="RefSeq" id="WP_054539101.1">
    <property type="nucleotide sequence ID" value="NZ_JACIEQ010000006.1"/>
</dbReference>
<accession>A0A840CC07</accession>
<comment type="caution">
    <text evidence="9">The sequence shown here is derived from an EMBL/GenBank/DDBJ whole genome shotgun (WGS) entry which is preliminary data.</text>
</comment>
<keyword evidence="3" id="KW-0813">Transport</keyword>
<feature type="transmembrane region" description="Helical" evidence="8">
    <location>
        <begin position="135"/>
        <end position="162"/>
    </location>
</feature>
<dbReference type="Pfam" id="PF01925">
    <property type="entry name" value="TauE"/>
    <property type="match status" value="1"/>
</dbReference>
<evidence type="ECO:0000313" key="9">
    <source>
        <dbReference type="EMBL" id="MBB4023571.1"/>
    </source>
</evidence>
<keyword evidence="4 8" id="KW-1003">Cell membrane</keyword>
<comment type="similarity">
    <text evidence="2 8">Belongs to the 4-toluene sulfonate uptake permease (TSUP) (TC 2.A.102) family.</text>
</comment>
<evidence type="ECO:0000256" key="2">
    <source>
        <dbReference type="ARBA" id="ARBA00009142"/>
    </source>
</evidence>
<keyword evidence="10" id="KW-1185">Reference proteome</keyword>
<gene>
    <name evidence="9" type="ORF">GGR17_003406</name>
</gene>
<evidence type="ECO:0000256" key="3">
    <source>
        <dbReference type="ARBA" id="ARBA00022448"/>
    </source>
</evidence>
<feature type="transmembrane region" description="Helical" evidence="8">
    <location>
        <begin position="168"/>
        <end position="188"/>
    </location>
</feature>
<organism evidence="9 10">
    <name type="scientific">Actibacterium naphthalenivorans</name>
    <dbReference type="NCBI Taxonomy" id="1614693"/>
    <lineage>
        <taxon>Bacteria</taxon>
        <taxon>Pseudomonadati</taxon>
        <taxon>Pseudomonadota</taxon>
        <taxon>Alphaproteobacteria</taxon>
        <taxon>Rhodobacterales</taxon>
        <taxon>Roseobacteraceae</taxon>
        <taxon>Actibacterium</taxon>
    </lineage>
</organism>
<dbReference type="GO" id="GO:0005886">
    <property type="term" value="C:plasma membrane"/>
    <property type="evidence" value="ECO:0007669"/>
    <property type="project" value="UniProtKB-SubCell"/>
</dbReference>
<name>A0A840CC07_9RHOB</name>
<dbReference type="InterPro" id="IPR002781">
    <property type="entry name" value="TM_pro_TauE-like"/>
</dbReference>
<dbReference type="PANTHER" id="PTHR30269:SF37">
    <property type="entry name" value="MEMBRANE TRANSPORTER PROTEIN"/>
    <property type="match status" value="1"/>
</dbReference>
<sequence>MPEGLALALQTEGLVLLLLVLLLAGLVYGFAGFGAALIFIPLASIFVPPQLAVGIMAVSALGSTVTVLPRAWRQADRARVLWMLVPAFLTLVPGIWLLRSMEVLPLRWLISGLILLSLAAMTLGWRRSMAPNRAALAAVGGAAGFIGGLTGLTGPVVILFNLSGDEPVVITRANTLCFLTLLGVLMIPQLAAQGVITGPVLWQGLLATPVYMVGTAIGQAVFNPAYQSVYRLLGYGVIAGAVLVGLPLWD</sequence>
<feature type="transmembrane region" description="Helical" evidence="8">
    <location>
        <begin position="104"/>
        <end position="123"/>
    </location>
</feature>
<dbReference type="AlphaFoldDB" id="A0A840CC07"/>
<evidence type="ECO:0000256" key="7">
    <source>
        <dbReference type="ARBA" id="ARBA00023136"/>
    </source>
</evidence>
<feature type="transmembrane region" description="Helical" evidence="8">
    <location>
        <begin position="80"/>
        <end position="98"/>
    </location>
</feature>
<feature type="transmembrane region" description="Helical" evidence="8">
    <location>
        <begin position="14"/>
        <end position="40"/>
    </location>
</feature>
<feature type="transmembrane region" description="Helical" evidence="8">
    <location>
        <begin position="46"/>
        <end position="68"/>
    </location>
</feature>
<proteinExistence type="inferred from homology"/>
<dbReference type="InterPro" id="IPR052017">
    <property type="entry name" value="TSUP"/>
</dbReference>
<dbReference type="Proteomes" id="UP000585681">
    <property type="component" value="Unassembled WGS sequence"/>
</dbReference>
<evidence type="ECO:0000313" key="10">
    <source>
        <dbReference type="Proteomes" id="UP000585681"/>
    </source>
</evidence>
<protein>
    <recommendedName>
        <fullName evidence="8">Probable membrane transporter protein</fullName>
    </recommendedName>
</protein>
<evidence type="ECO:0000256" key="1">
    <source>
        <dbReference type="ARBA" id="ARBA00004651"/>
    </source>
</evidence>
<dbReference type="PANTHER" id="PTHR30269">
    <property type="entry name" value="TRANSMEMBRANE PROTEIN YFCA"/>
    <property type="match status" value="1"/>
</dbReference>
<feature type="transmembrane region" description="Helical" evidence="8">
    <location>
        <begin position="228"/>
        <end position="249"/>
    </location>
</feature>
<keyword evidence="6 8" id="KW-1133">Transmembrane helix</keyword>
<reference evidence="9" key="1">
    <citation type="submission" date="2020-08" db="EMBL/GenBank/DDBJ databases">
        <title>Genomic Encyclopedia of Type Strains, Phase IV (KMG-IV): sequencing the most valuable type-strain genomes for metagenomic binning, comparative biology and taxonomic classification.</title>
        <authorList>
            <person name="Goeker M."/>
        </authorList>
    </citation>
    <scope>NUCLEOTIDE SEQUENCE [LARGE SCALE GENOMIC DNA]</scope>
    <source>
        <strain evidence="9">DSM 105040</strain>
    </source>
</reference>
<evidence type="ECO:0000256" key="6">
    <source>
        <dbReference type="ARBA" id="ARBA00022989"/>
    </source>
</evidence>
<evidence type="ECO:0000256" key="5">
    <source>
        <dbReference type="ARBA" id="ARBA00022692"/>
    </source>
</evidence>
<keyword evidence="5 8" id="KW-0812">Transmembrane</keyword>
<feature type="transmembrane region" description="Helical" evidence="8">
    <location>
        <begin position="200"/>
        <end position="222"/>
    </location>
</feature>
<dbReference type="EMBL" id="JACIEQ010000006">
    <property type="protein sequence ID" value="MBB4023571.1"/>
    <property type="molecule type" value="Genomic_DNA"/>
</dbReference>
<keyword evidence="7 8" id="KW-0472">Membrane</keyword>